<accession>A0A368UPJ7</accession>
<evidence type="ECO:0000313" key="1">
    <source>
        <dbReference type="EMBL" id="RBP69258.1"/>
    </source>
</evidence>
<evidence type="ECO:0000313" key="4">
    <source>
        <dbReference type="Proteomes" id="UP000253065"/>
    </source>
</evidence>
<dbReference type="Proteomes" id="UP000252795">
    <property type="component" value="Unassembled WGS sequence"/>
</dbReference>
<gene>
    <name evidence="2" type="ORF">DET51_11423</name>
    <name evidence="1" type="ORF">DET64_11423</name>
</gene>
<dbReference type="AlphaFoldDB" id="A0A368UPJ7"/>
<dbReference type="SUPFAM" id="SSF53756">
    <property type="entry name" value="UDP-Glycosyltransferase/glycogen phosphorylase"/>
    <property type="match status" value="1"/>
</dbReference>
<proteinExistence type="predicted"/>
<dbReference type="Proteomes" id="UP000253065">
    <property type="component" value="Unassembled WGS sequence"/>
</dbReference>
<keyword evidence="4" id="KW-1185">Reference proteome</keyword>
<evidence type="ECO:0000313" key="2">
    <source>
        <dbReference type="EMBL" id="RCW30737.1"/>
    </source>
</evidence>
<dbReference type="EMBL" id="QNSA01000014">
    <property type="protein sequence ID" value="RBP69258.1"/>
    <property type="molecule type" value="Genomic_DNA"/>
</dbReference>
<reference evidence="2 3" key="1">
    <citation type="submission" date="2018-07" db="EMBL/GenBank/DDBJ databases">
        <title>Freshwater and sediment microbial communities from various areas in North America, analyzing microbe dynamics in response to fracking.</title>
        <authorList>
            <person name="Lamendella R."/>
        </authorList>
    </citation>
    <scope>NUCLEOTIDE SEQUENCE [LARGE SCALE GENOMIC DNA]</scope>
    <source>
        <strain evidence="2 3">114E</strain>
        <strain evidence="1 4">114E_o</strain>
    </source>
</reference>
<dbReference type="InterPro" id="IPR043148">
    <property type="entry name" value="TagF_C"/>
</dbReference>
<dbReference type="RefSeq" id="WP_147232556.1">
    <property type="nucleotide sequence ID" value="NZ_QNSA01000014.1"/>
</dbReference>
<evidence type="ECO:0008006" key="5">
    <source>
        <dbReference type="Google" id="ProtNLM"/>
    </source>
</evidence>
<dbReference type="Gene3D" id="3.40.50.12580">
    <property type="match status" value="1"/>
</dbReference>
<organism evidence="2 3">
    <name type="scientific">Marinobacter nauticus</name>
    <name type="common">Marinobacter hydrocarbonoclasticus</name>
    <name type="synonym">Marinobacter aquaeolei</name>
    <dbReference type="NCBI Taxonomy" id="2743"/>
    <lineage>
        <taxon>Bacteria</taxon>
        <taxon>Pseudomonadati</taxon>
        <taxon>Pseudomonadota</taxon>
        <taxon>Gammaproteobacteria</taxon>
        <taxon>Pseudomonadales</taxon>
        <taxon>Marinobacteraceae</taxon>
        <taxon>Marinobacter</taxon>
    </lineage>
</organism>
<sequence>MKFGFIENRYKTIFWNAVAEYFISEGHSICWLVQNPIFSPTVGNTFVIPFPGKKQLSECGGLSLENFENVKSGDRYINYFGGNDRHYQYYISEIRYWLDREKPDVVIGESTLFHELLTIEECRARGIPFFHPSMPGYPGGRYSIYAYDSKEPLGESDDMPSDEFCFALAEAIRKRERIPEYMIPPIDKDPERIYPLPNSFMNRITVLWGYLRGERFNTPSPLRKWICDRKVKNNLYRWQRISKDIVPIPGKNYVLYPMQMQPEANLDVWGKAYRDQTELISEIANSLPHGWTLLVKANPKAKYEIDSNLIELLNSHPKVLPIPLNSSMADVFEHVDLVITVTGTVATECVLSKKPVIQFGPGIVQNRVGCVNPVTTNDIDTIIQLIEAGEFSTANDSERVELVRLLYQTTFSGKVSDPATLPSVMSKDNVTKVASSILKVAAQQQCG</sequence>
<evidence type="ECO:0000313" key="3">
    <source>
        <dbReference type="Proteomes" id="UP000252795"/>
    </source>
</evidence>
<comment type="caution">
    <text evidence="2">The sequence shown here is derived from an EMBL/GenBank/DDBJ whole genome shotgun (WGS) entry which is preliminary data.</text>
</comment>
<protein>
    <recommendedName>
        <fullName evidence="5">Capsule polysaccharide biosynthesis protein</fullName>
    </recommendedName>
</protein>
<name>A0A368UPJ7_MARNT</name>
<dbReference type="EMBL" id="QPJB01000014">
    <property type="protein sequence ID" value="RCW30737.1"/>
    <property type="molecule type" value="Genomic_DNA"/>
</dbReference>